<dbReference type="RefSeq" id="WP_311835503.1">
    <property type="nucleotide sequence ID" value="NZ_JARQBJ010000004.1"/>
</dbReference>
<comment type="caution">
    <text evidence="8">The sequence shown here is derived from an EMBL/GenBank/DDBJ whole genome shotgun (WGS) entry which is preliminary data.</text>
</comment>
<evidence type="ECO:0000256" key="4">
    <source>
        <dbReference type="ARBA" id="ARBA00023088"/>
    </source>
</evidence>
<keyword evidence="4" id="KW-0572">Peptidoglycan-anchor</keyword>
<evidence type="ECO:0000256" key="2">
    <source>
        <dbReference type="ARBA" id="ARBA00022525"/>
    </source>
</evidence>
<evidence type="ECO:0000313" key="8">
    <source>
        <dbReference type="EMBL" id="MDT2810599.1"/>
    </source>
</evidence>
<sequence length="121" mass="13623">MIYRYKKDDTSTSESNNDNQTSDTTNESNEDNKTSDTMSESNNDGNSNYSETTDSEEPPSSSNTTMDAEFKKEDNQFKKEANHKLKSYPKTGEKKSTVIMVVGVGLIAIALGMVYWRKRRG</sequence>
<evidence type="ECO:0000256" key="3">
    <source>
        <dbReference type="ARBA" id="ARBA00022729"/>
    </source>
</evidence>
<feature type="transmembrane region" description="Helical" evidence="6">
    <location>
        <begin position="97"/>
        <end position="116"/>
    </location>
</feature>
<keyword evidence="6" id="KW-0812">Transmembrane</keyword>
<protein>
    <submittedName>
        <fullName evidence="8">LPXTG cell wall anchor domain-containing protein</fullName>
    </submittedName>
</protein>
<accession>A0AAW8TY18</accession>
<feature type="compositionally biased region" description="Low complexity" evidence="5">
    <location>
        <begin position="12"/>
        <end position="27"/>
    </location>
</feature>
<evidence type="ECO:0000256" key="6">
    <source>
        <dbReference type="SAM" id="Phobius"/>
    </source>
</evidence>
<feature type="domain" description="Gram-positive cocci surface proteins LPxTG" evidence="7">
    <location>
        <begin position="82"/>
        <end position="120"/>
    </location>
</feature>
<dbReference type="Proteomes" id="UP001256711">
    <property type="component" value="Unassembled WGS sequence"/>
</dbReference>
<organism evidence="8 9">
    <name type="scientific">Enterococcus asini</name>
    <dbReference type="NCBI Taxonomy" id="57732"/>
    <lineage>
        <taxon>Bacteria</taxon>
        <taxon>Bacillati</taxon>
        <taxon>Bacillota</taxon>
        <taxon>Bacilli</taxon>
        <taxon>Lactobacillales</taxon>
        <taxon>Enterococcaceae</taxon>
        <taxon>Enterococcus</taxon>
    </lineage>
</organism>
<dbReference type="AlphaFoldDB" id="A0AAW8TY18"/>
<keyword evidence="1" id="KW-0134">Cell wall</keyword>
<dbReference type="InterPro" id="IPR019931">
    <property type="entry name" value="LPXTG_anchor"/>
</dbReference>
<name>A0AAW8TY18_9ENTE</name>
<proteinExistence type="predicted"/>
<dbReference type="EMBL" id="JARQBJ010000004">
    <property type="protein sequence ID" value="MDT2810599.1"/>
    <property type="molecule type" value="Genomic_DNA"/>
</dbReference>
<feature type="compositionally biased region" description="Polar residues" evidence="5">
    <location>
        <begin position="35"/>
        <end position="49"/>
    </location>
</feature>
<feature type="compositionally biased region" description="Basic and acidic residues" evidence="5">
    <location>
        <begin position="68"/>
        <end position="83"/>
    </location>
</feature>
<reference evidence="8" key="1">
    <citation type="submission" date="2023-03" db="EMBL/GenBank/DDBJ databases">
        <authorList>
            <person name="Shen W."/>
            <person name="Cai J."/>
        </authorList>
    </citation>
    <scope>NUCLEOTIDE SEQUENCE</scope>
    <source>
        <strain evidence="8">B226-2</strain>
    </source>
</reference>
<gene>
    <name evidence="8" type="ORF">P7H43_08880</name>
</gene>
<feature type="region of interest" description="Disordered" evidence="5">
    <location>
        <begin position="1"/>
        <end position="90"/>
    </location>
</feature>
<evidence type="ECO:0000256" key="5">
    <source>
        <dbReference type="SAM" id="MobiDB-lite"/>
    </source>
</evidence>
<evidence type="ECO:0000259" key="7">
    <source>
        <dbReference type="Pfam" id="PF00746"/>
    </source>
</evidence>
<feature type="compositionally biased region" description="Basic and acidic residues" evidence="5">
    <location>
        <begin position="1"/>
        <end position="10"/>
    </location>
</feature>
<evidence type="ECO:0000256" key="1">
    <source>
        <dbReference type="ARBA" id="ARBA00022512"/>
    </source>
</evidence>
<evidence type="ECO:0000313" key="9">
    <source>
        <dbReference type="Proteomes" id="UP001256711"/>
    </source>
</evidence>
<dbReference type="NCBIfam" id="TIGR01167">
    <property type="entry name" value="LPXTG_anchor"/>
    <property type="match status" value="1"/>
</dbReference>
<keyword evidence="6" id="KW-0472">Membrane</keyword>
<keyword evidence="2" id="KW-0964">Secreted</keyword>
<dbReference type="Pfam" id="PF00746">
    <property type="entry name" value="Gram_pos_anchor"/>
    <property type="match status" value="1"/>
</dbReference>
<keyword evidence="3" id="KW-0732">Signal</keyword>
<keyword evidence="6" id="KW-1133">Transmembrane helix</keyword>